<gene>
    <name evidence="3" type="ORF">UFOVP1363_42</name>
    <name evidence="4" type="ORF">UFOVP179_16</name>
    <name evidence="2" type="ORF">UFOVP260_3</name>
    <name evidence="1" type="ORF">UFOVP85_59</name>
</gene>
<evidence type="ECO:0000313" key="1">
    <source>
        <dbReference type="EMBL" id="CAB4127216.1"/>
    </source>
</evidence>
<evidence type="ECO:0000313" key="4">
    <source>
        <dbReference type="EMBL" id="CAB5207096.1"/>
    </source>
</evidence>
<name>A0A6J5LCI8_9CAUD</name>
<evidence type="ECO:0000313" key="3">
    <source>
        <dbReference type="EMBL" id="CAB4202897.1"/>
    </source>
</evidence>
<accession>A0A6J5LCI8</accession>
<dbReference type="EMBL" id="LR796198">
    <property type="protein sequence ID" value="CAB4127216.1"/>
    <property type="molecule type" value="Genomic_DNA"/>
</dbReference>
<proteinExistence type="predicted"/>
<dbReference type="InterPro" id="IPR005358">
    <property type="entry name" value="Puta_zinc/iron-chelating_dom"/>
</dbReference>
<dbReference type="Pfam" id="PF03692">
    <property type="entry name" value="CxxCxxCC"/>
    <property type="match status" value="1"/>
</dbReference>
<evidence type="ECO:0000313" key="2">
    <source>
        <dbReference type="EMBL" id="CAB4132308.1"/>
    </source>
</evidence>
<organism evidence="2">
    <name type="scientific">uncultured Caudovirales phage</name>
    <dbReference type="NCBI Taxonomy" id="2100421"/>
    <lineage>
        <taxon>Viruses</taxon>
        <taxon>Duplodnaviria</taxon>
        <taxon>Heunggongvirae</taxon>
        <taxon>Uroviricota</taxon>
        <taxon>Caudoviricetes</taxon>
        <taxon>Peduoviridae</taxon>
        <taxon>Maltschvirus</taxon>
        <taxon>Maltschvirus maltsch</taxon>
    </lineage>
</organism>
<sequence>MSRNKKLLALYSKIPEIECQGLCHQSCTIVPAAKIEIKRARARMGGKNPFNPINMAKDIHRDGKIPSCAALKNKRCSIYTARPAICRLYGVAEGLKCPFGCEPKKKLTKQEAYDLIREIEAL</sequence>
<dbReference type="EMBL" id="LR798228">
    <property type="protein sequence ID" value="CAB5207096.1"/>
    <property type="molecule type" value="Genomic_DNA"/>
</dbReference>
<dbReference type="EMBL" id="LR797327">
    <property type="protein sequence ID" value="CAB4202897.1"/>
    <property type="molecule type" value="Genomic_DNA"/>
</dbReference>
<dbReference type="EMBL" id="LR796260">
    <property type="protein sequence ID" value="CAB4132308.1"/>
    <property type="molecule type" value="Genomic_DNA"/>
</dbReference>
<reference evidence="2" key="1">
    <citation type="submission" date="2020-04" db="EMBL/GenBank/DDBJ databases">
        <authorList>
            <person name="Chiriac C."/>
            <person name="Salcher M."/>
            <person name="Ghai R."/>
            <person name="Kavagutti S V."/>
        </authorList>
    </citation>
    <scope>NUCLEOTIDE SEQUENCE</scope>
</reference>
<protein>
    <submittedName>
        <fullName evidence="2">Zinc- or iron-chelating domain containing protein</fullName>
    </submittedName>
</protein>